<sequence>MHNQHFICIITPTKITPTKTTGIDMSANLNKLVVMLEMQNAMNTKVHEQWFTQGFEWYRAIWVECAEMLDHHGWKWWKKQTPDTEQVILELVDIFHFGLSLRIDGETSYEDLAKQLETELSNAQQADDFKQTLEILAASAVADKTFNAGAFAGCMAQMGMDIDDLYRGYVGKNTLNFFRQDHGYKDGSYIKEWNGQEDNEHLVEVVKSLDTEHADFAKLVYQGLEARYPKI</sequence>
<organism evidence="1">
    <name type="scientific">marine sediment metagenome</name>
    <dbReference type="NCBI Taxonomy" id="412755"/>
    <lineage>
        <taxon>unclassified sequences</taxon>
        <taxon>metagenomes</taxon>
        <taxon>ecological metagenomes</taxon>
    </lineage>
</organism>
<dbReference type="Pfam" id="PF08761">
    <property type="entry name" value="dUTPase_2"/>
    <property type="match status" value="1"/>
</dbReference>
<dbReference type="InterPro" id="IPR014871">
    <property type="entry name" value="dUTPase/dCTP_pyrophosphatase"/>
</dbReference>
<dbReference type="SUPFAM" id="SSF101386">
    <property type="entry name" value="all-alpha NTP pyrophosphatases"/>
    <property type="match status" value="1"/>
</dbReference>
<dbReference type="CDD" id="cd11527">
    <property type="entry name" value="NTP-PPase_dUTPase"/>
    <property type="match status" value="1"/>
</dbReference>
<name>A0A0F9RTC2_9ZZZZ</name>
<protein>
    <recommendedName>
        <fullName evidence="2">dUTP diphosphatase</fullName>
    </recommendedName>
</protein>
<proteinExistence type="predicted"/>
<evidence type="ECO:0008006" key="2">
    <source>
        <dbReference type="Google" id="ProtNLM"/>
    </source>
</evidence>
<evidence type="ECO:0000313" key="1">
    <source>
        <dbReference type="EMBL" id="KKN59715.1"/>
    </source>
</evidence>
<dbReference type="AlphaFoldDB" id="A0A0F9RTC2"/>
<accession>A0A0F9RTC2</accession>
<reference evidence="1" key="1">
    <citation type="journal article" date="2015" name="Nature">
        <title>Complex archaea that bridge the gap between prokaryotes and eukaryotes.</title>
        <authorList>
            <person name="Spang A."/>
            <person name="Saw J.H."/>
            <person name="Jorgensen S.L."/>
            <person name="Zaremba-Niedzwiedzka K."/>
            <person name="Martijn J."/>
            <person name="Lind A.E."/>
            <person name="van Eijk R."/>
            <person name="Schleper C."/>
            <person name="Guy L."/>
            <person name="Ettema T.J."/>
        </authorList>
    </citation>
    <scope>NUCLEOTIDE SEQUENCE</scope>
</reference>
<dbReference type="EMBL" id="LAZR01000717">
    <property type="protein sequence ID" value="KKN59715.1"/>
    <property type="molecule type" value="Genomic_DNA"/>
</dbReference>
<dbReference type="Gene3D" id="1.10.4010.10">
    <property type="entry name" value="Type II deoxyuridine triphosphatase"/>
    <property type="match status" value="1"/>
</dbReference>
<gene>
    <name evidence="1" type="ORF">LCGC14_0539200</name>
</gene>
<comment type="caution">
    <text evidence="1">The sequence shown here is derived from an EMBL/GenBank/DDBJ whole genome shotgun (WGS) entry which is preliminary data.</text>
</comment>